<feature type="compositionally biased region" description="Polar residues" evidence="1">
    <location>
        <begin position="200"/>
        <end position="213"/>
    </location>
</feature>
<keyword evidence="2" id="KW-1133">Transmembrane helix</keyword>
<feature type="region of interest" description="Disordered" evidence="1">
    <location>
        <begin position="164"/>
        <end position="266"/>
    </location>
</feature>
<evidence type="ECO:0000313" key="3">
    <source>
        <dbReference type="EMBL" id="CCA19339.1"/>
    </source>
</evidence>
<feature type="compositionally biased region" description="Basic and acidic residues" evidence="1">
    <location>
        <begin position="164"/>
        <end position="176"/>
    </location>
</feature>
<feature type="compositionally biased region" description="Basic residues" evidence="1">
    <location>
        <begin position="255"/>
        <end position="266"/>
    </location>
</feature>
<dbReference type="HOGENOM" id="CLU_1047386_0_0_1"/>
<evidence type="ECO:0000256" key="2">
    <source>
        <dbReference type="SAM" id="Phobius"/>
    </source>
</evidence>
<evidence type="ECO:0000256" key="1">
    <source>
        <dbReference type="SAM" id="MobiDB-lite"/>
    </source>
</evidence>
<keyword evidence="2" id="KW-0812">Transmembrane</keyword>
<feature type="compositionally biased region" description="Basic and acidic residues" evidence="1">
    <location>
        <begin position="231"/>
        <end position="242"/>
    </location>
</feature>
<dbReference type="AlphaFoldDB" id="F0WDR2"/>
<reference evidence="3" key="1">
    <citation type="journal article" date="2011" name="PLoS Biol.">
        <title>Gene gain and loss during evolution of obligate parasitism in the white rust pathogen of Arabidopsis thaliana.</title>
        <authorList>
            <person name="Kemen E."/>
            <person name="Gardiner A."/>
            <person name="Schultz-Larsen T."/>
            <person name="Kemen A.C."/>
            <person name="Balmuth A.L."/>
            <person name="Robert-Seilaniantz A."/>
            <person name="Bailey K."/>
            <person name="Holub E."/>
            <person name="Studholme D.J."/>
            <person name="Maclean D."/>
            <person name="Jones J.D."/>
        </authorList>
    </citation>
    <scope>NUCLEOTIDE SEQUENCE</scope>
</reference>
<gene>
    <name evidence="3" type="primary">AlNc14C68G4781</name>
    <name evidence="3" type="ORF">ALNC14_054820</name>
</gene>
<keyword evidence="2" id="KW-0472">Membrane</keyword>
<organism evidence="3">
    <name type="scientific">Albugo laibachii Nc14</name>
    <dbReference type="NCBI Taxonomy" id="890382"/>
    <lineage>
        <taxon>Eukaryota</taxon>
        <taxon>Sar</taxon>
        <taxon>Stramenopiles</taxon>
        <taxon>Oomycota</taxon>
        <taxon>Peronosporomycetes</taxon>
        <taxon>Albuginales</taxon>
        <taxon>Albuginaceae</taxon>
        <taxon>Albugo</taxon>
    </lineage>
</organism>
<feature type="compositionally biased region" description="Acidic residues" evidence="1">
    <location>
        <begin position="214"/>
        <end position="226"/>
    </location>
</feature>
<dbReference type="EMBL" id="FR824113">
    <property type="protein sequence ID" value="CCA19339.1"/>
    <property type="molecule type" value="Genomic_DNA"/>
</dbReference>
<reference evidence="3" key="2">
    <citation type="submission" date="2011-02" db="EMBL/GenBank/DDBJ databases">
        <authorList>
            <person name="MacLean D."/>
        </authorList>
    </citation>
    <scope>NUCLEOTIDE SEQUENCE</scope>
</reference>
<sequence>MGTNANGSSSTTTAVLILTGFVGVCAAAGYFYLSGLSTGPKKDRARECSNKKSDISTNELHLLEEETKSPTAGPIRNSRIEISELAVTQIQNESSIGENSPRRAEKYLEDGANAALLNTTAQEVAFEFVQESLLSLDALSNDTWRDYEQVELTKSMNDFSLVKHGGEDQNAEKDTEGDSQLVQESQVAENGTISEGFARQNYSDEITEPLQSAESEDDNASFDEENVAMPEIHDESEPKKSESPPASQESSLSQKAKKKRNKKKRS</sequence>
<proteinExistence type="predicted"/>
<accession>F0WDR2</accession>
<feature type="compositionally biased region" description="Low complexity" evidence="1">
    <location>
        <begin position="243"/>
        <end position="254"/>
    </location>
</feature>
<name>F0WDR2_9STRA</name>
<protein>
    <submittedName>
        <fullName evidence="3">AlNc14C68G4781 protein</fullName>
    </submittedName>
</protein>
<feature type="transmembrane region" description="Helical" evidence="2">
    <location>
        <begin position="12"/>
        <end position="33"/>
    </location>
</feature>
<feature type="compositionally biased region" description="Polar residues" evidence="1">
    <location>
        <begin position="178"/>
        <end position="193"/>
    </location>
</feature>